<dbReference type="PANTHER" id="PTHR39335">
    <property type="entry name" value="BLL4220 PROTEIN"/>
    <property type="match status" value="1"/>
</dbReference>
<dbReference type="PANTHER" id="PTHR39335:SF1">
    <property type="entry name" value="BLL4220 PROTEIN"/>
    <property type="match status" value="1"/>
</dbReference>
<comment type="caution">
    <text evidence="2">The sequence shown here is derived from an EMBL/GenBank/DDBJ whole genome shotgun (WGS) entry which is preliminary data.</text>
</comment>
<dbReference type="GO" id="GO:0043448">
    <property type="term" value="P:alkane catabolic process"/>
    <property type="evidence" value="ECO:0007669"/>
    <property type="project" value="TreeGrafter"/>
</dbReference>
<feature type="compositionally biased region" description="Gly residues" evidence="1">
    <location>
        <begin position="195"/>
        <end position="223"/>
    </location>
</feature>
<protein>
    <submittedName>
        <fullName evidence="2">Putative lipoprotein with Yx(FWY)xxD motif</fullName>
    </submittedName>
</protein>
<dbReference type="Pfam" id="PF03640">
    <property type="entry name" value="Lipoprotein_15"/>
    <property type="match status" value="2"/>
</dbReference>
<name>A0A7Z0ERK1_9ACTN</name>
<evidence type="ECO:0000313" key="3">
    <source>
        <dbReference type="Proteomes" id="UP000572051"/>
    </source>
</evidence>
<gene>
    <name evidence="2" type="ORF">HNR10_003936</name>
</gene>
<accession>A0A7Z0ERK1</accession>
<proteinExistence type="predicted"/>
<dbReference type="InterPro" id="IPR005297">
    <property type="entry name" value="Lipoprotein_repeat"/>
</dbReference>
<evidence type="ECO:0000313" key="2">
    <source>
        <dbReference type="EMBL" id="NYJ36055.1"/>
    </source>
</evidence>
<evidence type="ECO:0000256" key="1">
    <source>
        <dbReference type="SAM" id="MobiDB-lite"/>
    </source>
</evidence>
<organism evidence="2 3">
    <name type="scientific">Nocardiopsis aegyptia</name>
    <dbReference type="NCBI Taxonomy" id="220378"/>
    <lineage>
        <taxon>Bacteria</taxon>
        <taxon>Bacillati</taxon>
        <taxon>Actinomycetota</taxon>
        <taxon>Actinomycetes</taxon>
        <taxon>Streptosporangiales</taxon>
        <taxon>Nocardiopsidaceae</taxon>
        <taxon>Nocardiopsis</taxon>
    </lineage>
</organism>
<feature type="region of interest" description="Disordered" evidence="1">
    <location>
        <begin position="24"/>
        <end position="59"/>
    </location>
</feature>
<keyword evidence="2" id="KW-0449">Lipoprotein</keyword>
<feature type="region of interest" description="Disordered" evidence="1">
    <location>
        <begin position="181"/>
        <end position="245"/>
    </location>
</feature>
<sequence>MSTEAMSAVALGLTTFLLVTGCSTDDSAPDPAGVADPEEPPADYGESAGPEEERAGEGGDVVALGTVANERFGDVLTDGDGNVLYLFTDDGPGTSSCFDECAENWPPLRSGAEDAPVSAGGAATADLVGTVERDDGAPQLTYAEWPLYTYAGDAAPGDVNGQGVGGAWYVVSPAGQMITAAQDGTGEPEDAGDAGSDGSGTGDGGADGSGDGGGYGDSGGYGSGDYRSMPAARVTTPGAPAPSGL</sequence>
<dbReference type="Proteomes" id="UP000572051">
    <property type="component" value="Unassembled WGS sequence"/>
</dbReference>
<dbReference type="EMBL" id="JACCFS010000001">
    <property type="protein sequence ID" value="NYJ36055.1"/>
    <property type="molecule type" value="Genomic_DNA"/>
</dbReference>
<keyword evidence="3" id="KW-1185">Reference proteome</keyword>
<dbReference type="RefSeq" id="WP_179825682.1">
    <property type="nucleotide sequence ID" value="NZ_JACCFS010000001.1"/>
</dbReference>
<reference evidence="2 3" key="1">
    <citation type="submission" date="2020-07" db="EMBL/GenBank/DDBJ databases">
        <title>Sequencing the genomes of 1000 actinobacteria strains.</title>
        <authorList>
            <person name="Klenk H.-P."/>
        </authorList>
    </citation>
    <scope>NUCLEOTIDE SEQUENCE [LARGE SCALE GENOMIC DNA]</scope>
    <source>
        <strain evidence="2 3">DSM 44442</strain>
    </source>
</reference>
<dbReference type="AlphaFoldDB" id="A0A7Z0ERK1"/>